<evidence type="ECO:0000313" key="2">
    <source>
        <dbReference type="Proteomes" id="UP000001942"/>
    </source>
</evidence>
<evidence type="ECO:0000313" key="1">
    <source>
        <dbReference type="EMBL" id="ABD45835.1"/>
    </source>
</evidence>
<keyword evidence="2" id="KW-1185">Reference proteome</keyword>
<name>Q2GF20_EHRS3</name>
<dbReference type="EMBL" id="CP000237">
    <property type="protein sequence ID" value="ABD45835.1"/>
    <property type="molecule type" value="Genomic_DNA"/>
</dbReference>
<dbReference type="KEGG" id="nse:NSE_0033"/>
<dbReference type="Proteomes" id="UP000001942">
    <property type="component" value="Chromosome"/>
</dbReference>
<reference evidence="1 2" key="1">
    <citation type="journal article" date="2006" name="PLoS Genet.">
        <title>Comparative genomics of emerging human ehrlichiosis agents.</title>
        <authorList>
            <person name="Dunning Hotopp J.C."/>
            <person name="Lin M."/>
            <person name="Madupu R."/>
            <person name="Crabtree J."/>
            <person name="Angiuoli S.V."/>
            <person name="Eisen J.A."/>
            <person name="Seshadri R."/>
            <person name="Ren Q."/>
            <person name="Wu M."/>
            <person name="Utterback T.R."/>
            <person name="Smith S."/>
            <person name="Lewis M."/>
            <person name="Khouri H."/>
            <person name="Zhang C."/>
            <person name="Niu H."/>
            <person name="Lin Q."/>
            <person name="Ohashi N."/>
            <person name="Zhi N."/>
            <person name="Nelson W."/>
            <person name="Brinkac L.M."/>
            <person name="Dodson R.J."/>
            <person name="Rosovitz M.J."/>
            <person name="Sundaram J."/>
            <person name="Daugherty S.C."/>
            <person name="Davidsen T."/>
            <person name="Durkin A.S."/>
            <person name="Gwinn M."/>
            <person name="Haft D.H."/>
            <person name="Selengut J.D."/>
            <person name="Sullivan S.A."/>
            <person name="Zafar N."/>
            <person name="Zhou L."/>
            <person name="Benahmed F."/>
            <person name="Forberger H."/>
            <person name="Halpin R."/>
            <person name="Mulligan S."/>
            <person name="Robinson J."/>
            <person name="White O."/>
            <person name="Rikihisa Y."/>
            <person name="Tettelin H."/>
        </authorList>
    </citation>
    <scope>NUCLEOTIDE SEQUENCE [LARGE SCALE GENOMIC DNA]</scope>
    <source>
        <strain evidence="2">ATCC VR-367 / Miyayama</strain>
    </source>
</reference>
<gene>
    <name evidence="1" type="ordered locus">NSE_0033</name>
</gene>
<protein>
    <submittedName>
        <fullName evidence="1">Uncharacterized protein</fullName>
    </submittedName>
</protein>
<accession>Q2GF20</accession>
<sequence>MCSRIAHLVRKVFVVLSKGLFISNSENADEYTLTQEVFTRNWH</sequence>
<dbReference type="AlphaFoldDB" id="Q2GF20"/>
<organism evidence="1 2">
    <name type="scientific">Ehrlichia sennetsu (strain ATCC VR-367 / Miyayama)</name>
    <name type="common">Neorickettsia sennetsu</name>
    <dbReference type="NCBI Taxonomy" id="222891"/>
    <lineage>
        <taxon>Bacteria</taxon>
        <taxon>Pseudomonadati</taxon>
        <taxon>Pseudomonadota</taxon>
        <taxon>Alphaproteobacteria</taxon>
        <taxon>Rickettsiales</taxon>
        <taxon>Anaplasmataceae</taxon>
        <taxon>Ehrlichia</taxon>
    </lineage>
</organism>
<dbReference type="HOGENOM" id="CLU_3236621_0_0_5"/>
<proteinExistence type="predicted"/>